<proteinExistence type="predicted"/>
<dbReference type="OrthoDB" id="121544at2"/>
<sequence>MSTTSTTTERGRIQGRIHAPGPCVVQIRWYAVDGRCLGRKRSYAGSWSLRLPAGRYFVEVEDERAESDPTRFTTSTSAVVVRAGYVSELDVRLTRDTRTSPARRVVEAPAPAGVLQGRVVDGADPTATLAGARVRLLDADGRLVGRTRTEASGYFAFEALATTHGLQLVVRPAPASHDHLRLHLTGLSVHDGAWRDLGDLALPANDRPRPAPRLRSAAAEFGSSAALSLPATRV</sequence>
<dbReference type="EMBL" id="FMZM01000001">
    <property type="protein sequence ID" value="SDC02018.1"/>
    <property type="molecule type" value="Genomic_DNA"/>
</dbReference>
<dbReference type="RefSeq" id="WP_090849621.1">
    <property type="nucleotide sequence ID" value="NZ_FMZM01000001.1"/>
</dbReference>
<keyword evidence="1" id="KW-0378">Hydrolase</keyword>
<gene>
    <name evidence="1" type="ORF">SAMN05421872_10172</name>
</gene>
<evidence type="ECO:0000313" key="1">
    <source>
        <dbReference type="EMBL" id="SDC02018.1"/>
    </source>
</evidence>
<keyword evidence="1" id="KW-0121">Carboxypeptidase</keyword>
<dbReference type="SUPFAM" id="SSF49478">
    <property type="entry name" value="Cna protein B-type domain"/>
    <property type="match status" value="1"/>
</dbReference>
<name>A0A1G6I6G5_9ACTN</name>
<dbReference type="AlphaFoldDB" id="A0A1G6I6G5"/>
<accession>A0A1G6I6G5</accession>
<keyword evidence="2" id="KW-1185">Reference proteome</keyword>
<keyword evidence="1" id="KW-0645">Protease</keyword>
<reference evidence="1 2" key="1">
    <citation type="submission" date="2016-10" db="EMBL/GenBank/DDBJ databases">
        <authorList>
            <person name="de Groot N.N."/>
        </authorList>
    </citation>
    <scope>NUCLEOTIDE SEQUENCE [LARGE SCALE GENOMIC DNA]</scope>
    <source>
        <strain evidence="1 2">CGMCC 4.6858</strain>
    </source>
</reference>
<protein>
    <submittedName>
        <fullName evidence="1">Carboxypeptidase regulatory-like domain-containing protein</fullName>
    </submittedName>
</protein>
<organism evidence="1 2">
    <name type="scientific">Nocardioides lianchengensis</name>
    <dbReference type="NCBI Taxonomy" id="1045774"/>
    <lineage>
        <taxon>Bacteria</taxon>
        <taxon>Bacillati</taxon>
        <taxon>Actinomycetota</taxon>
        <taxon>Actinomycetes</taxon>
        <taxon>Propionibacteriales</taxon>
        <taxon>Nocardioidaceae</taxon>
        <taxon>Nocardioides</taxon>
    </lineage>
</organism>
<evidence type="ECO:0000313" key="2">
    <source>
        <dbReference type="Proteomes" id="UP000199034"/>
    </source>
</evidence>
<dbReference type="GO" id="GO:0004180">
    <property type="term" value="F:carboxypeptidase activity"/>
    <property type="evidence" value="ECO:0007669"/>
    <property type="project" value="UniProtKB-KW"/>
</dbReference>
<dbReference type="Proteomes" id="UP000199034">
    <property type="component" value="Unassembled WGS sequence"/>
</dbReference>
<dbReference type="STRING" id="1045774.SAMN05421872_10172"/>